<keyword evidence="3" id="KW-1185">Reference proteome</keyword>
<dbReference type="InterPro" id="IPR006638">
    <property type="entry name" value="Elp3/MiaA/NifB-like_rSAM"/>
</dbReference>
<name>A0AAW9MZB5_9FIRM</name>
<evidence type="ECO:0000259" key="1">
    <source>
        <dbReference type="PROSITE" id="PS51918"/>
    </source>
</evidence>
<dbReference type="Pfam" id="PF19864">
    <property type="entry name" value="Radical_SAM_N2"/>
    <property type="match status" value="1"/>
</dbReference>
<dbReference type="Pfam" id="PF04055">
    <property type="entry name" value="Radical_SAM"/>
    <property type="match status" value="1"/>
</dbReference>
<dbReference type="InterPro" id="IPR023404">
    <property type="entry name" value="rSAM_horseshoe"/>
</dbReference>
<dbReference type="EMBL" id="JAYKOT010000003">
    <property type="protein sequence ID" value="MEB3429877.1"/>
    <property type="molecule type" value="Genomic_DNA"/>
</dbReference>
<comment type="caution">
    <text evidence="2">The sequence shown here is derived from an EMBL/GenBank/DDBJ whole genome shotgun (WGS) entry which is preliminary data.</text>
</comment>
<dbReference type="GO" id="GO:0003824">
    <property type="term" value="F:catalytic activity"/>
    <property type="evidence" value="ECO:0007669"/>
    <property type="project" value="InterPro"/>
</dbReference>
<feature type="domain" description="Radical SAM core" evidence="1">
    <location>
        <begin position="246"/>
        <end position="485"/>
    </location>
</feature>
<organism evidence="2 3">
    <name type="scientific">Citroniella saccharovorans</name>
    <dbReference type="NCBI Taxonomy" id="2053367"/>
    <lineage>
        <taxon>Bacteria</taxon>
        <taxon>Bacillati</taxon>
        <taxon>Bacillota</taxon>
        <taxon>Tissierellia</taxon>
        <taxon>Tissierellales</taxon>
        <taxon>Peptoniphilaceae</taxon>
        <taxon>Citroniella</taxon>
    </lineage>
</organism>
<reference evidence="2 3" key="1">
    <citation type="submission" date="2024-01" db="EMBL/GenBank/DDBJ databases">
        <title>Complete genome sequence of Citroniella saccharovorans strain M6.X9, isolated from human fecal sample.</title>
        <authorList>
            <person name="Cheng G."/>
            <person name="Westerholm M."/>
            <person name="Schnurer A."/>
        </authorList>
    </citation>
    <scope>NUCLEOTIDE SEQUENCE [LARGE SCALE GENOMIC DNA]</scope>
    <source>
        <strain evidence="2 3">DSM 29873</strain>
    </source>
</reference>
<sequence length="609" mass="70795">MILNRVEKPSRYIGNEINTILKDDSNERVSMAFLFPDVYEVGMSYNGLNLFYNLINDKEEFSFERAFSPWVDMEEEMRKNDLPLFTLESKRAVKEFDIVGFTLQYEMSYTNILNMLELSGISIKSIDRKEEEPLVIAGGPCAFNPEPLADFIDLFYIGEAEEGILEILKLYQNKKDNNLTKDDFLKMAAENIEGVYVPKFYEITYKKDETIDKRIKLYDKAKDIIKKRYIENVNDVYVSTKPIVPNTESVHDRVVTEIFKGCTRGCRFCQAGMIYRPIREKSTATILDIIDSNLKNSGYDEVSLSSLSTCDYTELQELVKELLKKYEKENVSISLPSLRLDSDSLSVLKDIEKVRKTGLTFAPEAGSQRLRDVINKNITDEDIERAVSYAFKEGYSTIKLYFMLGLPTETMEDVQGIKEIAYYIKEKFFNRDKEDIKGNLKITVSTSLFVPKPFTPFQWDPQDDLENLYEKVKFLKDIIRDKKINYNYHEPRLSYLEAVVSRGDRRVGELIYRAFKNGAKFDSWKDQFKFDAWTSAAEELGLNMDFYAKRKRDFDEILPWDFIDIGVSKKFLIKEKKLSNKEITTKDCREGCIYCGVSEGYKGDYCPCM</sequence>
<dbReference type="InterPro" id="IPR058240">
    <property type="entry name" value="rSAM_sf"/>
</dbReference>
<dbReference type="Proteomes" id="UP001357733">
    <property type="component" value="Unassembled WGS sequence"/>
</dbReference>
<dbReference type="SUPFAM" id="SSF102114">
    <property type="entry name" value="Radical SAM enzymes"/>
    <property type="match status" value="1"/>
</dbReference>
<dbReference type="SMART" id="SM00729">
    <property type="entry name" value="Elp3"/>
    <property type="match status" value="1"/>
</dbReference>
<dbReference type="SFLD" id="SFLDS00029">
    <property type="entry name" value="Radical_SAM"/>
    <property type="match status" value="1"/>
</dbReference>
<accession>A0AAW9MZB5</accession>
<gene>
    <name evidence="2" type="ORF">VLK81_07640</name>
</gene>
<proteinExistence type="predicted"/>
<dbReference type="SFLD" id="SFLDG01082">
    <property type="entry name" value="B12-binding_domain_containing"/>
    <property type="match status" value="1"/>
</dbReference>
<dbReference type="NCBIfam" id="TIGR03960">
    <property type="entry name" value="rSAM_fuse_unch"/>
    <property type="match status" value="1"/>
</dbReference>
<evidence type="ECO:0000313" key="3">
    <source>
        <dbReference type="Proteomes" id="UP001357733"/>
    </source>
</evidence>
<evidence type="ECO:0000313" key="2">
    <source>
        <dbReference type="EMBL" id="MEB3429877.1"/>
    </source>
</evidence>
<dbReference type="PANTHER" id="PTHR42731">
    <property type="entry name" value="SLL1084 PROTEIN"/>
    <property type="match status" value="1"/>
</dbReference>
<dbReference type="InterPro" id="IPR045784">
    <property type="entry name" value="Radical_SAM_N2"/>
</dbReference>
<dbReference type="Gene3D" id="3.80.30.20">
    <property type="entry name" value="tm_1862 like domain"/>
    <property type="match status" value="1"/>
</dbReference>
<dbReference type="InterPro" id="IPR007197">
    <property type="entry name" value="rSAM"/>
</dbReference>
<dbReference type="InterPro" id="IPR023862">
    <property type="entry name" value="CHP03960_rSAM"/>
</dbReference>
<dbReference type="AlphaFoldDB" id="A0AAW9MZB5"/>
<dbReference type="CDD" id="cd01335">
    <property type="entry name" value="Radical_SAM"/>
    <property type="match status" value="1"/>
</dbReference>
<dbReference type="PROSITE" id="PS51918">
    <property type="entry name" value="RADICAL_SAM"/>
    <property type="match status" value="1"/>
</dbReference>
<protein>
    <submittedName>
        <fullName evidence="2">TIGR03960 family B12-binding radical SAM protein</fullName>
    </submittedName>
</protein>
<dbReference type="PANTHER" id="PTHR42731:SF1">
    <property type="entry name" value="RADICAL SAM DOMAIN PROTEIN"/>
    <property type="match status" value="1"/>
</dbReference>
<dbReference type="GO" id="GO:0051536">
    <property type="term" value="F:iron-sulfur cluster binding"/>
    <property type="evidence" value="ECO:0007669"/>
    <property type="project" value="InterPro"/>
</dbReference>
<dbReference type="Gene3D" id="3.40.50.280">
    <property type="entry name" value="Cobalamin-binding domain"/>
    <property type="match status" value="1"/>
</dbReference>